<feature type="region of interest" description="Disordered" evidence="2">
    <location>
        <begin position="512"/>
        <end position="536"/>
    </location>
</feature>
<dbReference type="InterPro" id="IPR018392">
    <property type="entry name" value="LysM"/>
</dbReference>
<sequence>MRYFFTCLVLFLCSGLRAEEPYQPKVPTTMEFAGMKLKITEGARKEIQEDVDMLTRSEKYFELKADRARLYFPVIEKTLKEQNVPDDFKFLSVQESALISDAVSSANAVGFWQFKDFTGREVGLRIDRNVDERLNIVSSTIGAAKYFKRHNFYFNNWIYTLLAHMTGRGGAAKYVDEKQFGATRMTIDRKTHWYVKRCLAHKIAFEEAMKRGHSQGMKLLVYERGGGKTLSKIADELKVSETELKQYNKWLKTSKIPDDKTYTVVVPVTGKLKSIDKINGGVEKHHVQKSEKSDTGGTAAPVVIPSLSAGLNTQKNIFIKINGLPTILAQPGDDVQSLSEKAALHPERLAKYNDITVGEAIQEGEVYYLRAKRNRGRTYYYTALPGETMWEISQKFGIKEKRLARMNRMMTIDPIKAGRVMWLRNRRPKDQPVEIRELSTAPVDETIPVKELIREEKKAEKLAEKKEQEIIEKAIQEEEVDEQEPTPLEEDAVDEVKEEKVEAPEELPTFMEVGEPEPDKEPTPVAEAPRKEKKTEDRNYFTHEVTKGETLYSLSKKYGVSVEDIKEWNDLYDVGLSLGQTLIIHGEGRAFEMKPKEVDFHVVEPGETLYGISKKYNIPIQDLLRINQKDNFALSVGERIRVKE</sequence>
<feature type="domain" description="LysM" evidence="3">
    <location>
        <begin position="599"/>
        <end position="642"/>
    </location>
</feature>
<evidence type="ECO:0000256" key="1">
    <source>
        <dbReference type="SAM" id="Coils"/>
    </source>
</evidence>
<dbReference type="PANTHER" id="PTHR33734:SF22">
    <property type="entry name" value="MEMBRANE-BOUND LYTIC MUREIN TRANSGLYCOSYLASE D"/>
    <property type="match status" value="1"/>
</dbReference>
<dbReference type="CDD" id="cd00118">
    <property type="entry name" value="LysM"/>
    <property type="match status" value="3"/>
</dbReference>
<accession>A0A1M6J8L6</accession>
<feature type="domain" description="LysM" evidence="3">
    <location>
        <begin position="379"/>
        <end position="423"/>
    </location>
</feature>
<dbReference type="Pfam" id="PF01464">
    <property type="entry name" value="SLT"/>
    <property type="match status" value="1"/>
</dbReference>
<evidence type="ECO:0000313" key="5">
    <source>
        <dbReference type="Proteomes" id="UP000184474"/>
    </source>
</evidence>
<feature type="coiled-coil region" evidence="1">
    <location>
        <begin position="449"/>
        <end position="479"/>
    </location>
</feature>
<evidence type="ECO:0000259" key="3">
    <source>
        <dbReference type="PROSITE" id="PS51782"/>
    </source>
</evidence>
<dbReference type="SUPFAM" id="SSF53955">
    <property type="entry name" value="Lysozyme-like"/>
    <property type="match status" value="1"/>
</dbReference>
<evidence type="ECO:0000256" key="2">
    <source>
        <dbReference type="SAM" id="MobiDB-lite"/>
    </source>
</evidence>
<proteinExistence type="predicted"/>
<dbReference type="Gene3D" id="3.10.350.10">
    <property type="entry name" value="LysM domain"/>
    <property type="match status" value="3"/>
</dbReference>
<dbReference type="Pfam" id="PF01476">
    <property type="entry name" value="LysM"/>
    <property type="match status" value="4"/>
</dbReference>
<keyword evidence="5" id="KW-1185">Reference proteome</keyword>
<dbReference type="Proteomes" id="UP000184474">
    <property type="component" value="Unassembled WGS sequence"/>
</dbReference>
<dbReference type="AlphaFoldDB" id="A0A1M6J8L6"/>
<dbReference type="EMBL" id="FRAA01000001">
    <property type="protein sequence ID" value="SHJ43048.1"/>
    <property type="molecule type" value="Genomic_DNA"/>
</dbReference>
<dbReference type="STRING" id="156994.SAMN04488028_10187"/>
<name>A0A1M6J8L6_REIAG</name>
<dbReference type="Gene3D" id="1.10.530.10">
    <property type="match status" value="1"/>
</dbReference>
<dbReference type="SMART" id="SM00257">
    <property type="entry name" value="LysM"/>
    <property type="match status" value="4"/>
</dbReference>
<dbReference type="InterPro" id="IPR036779">
    <property type="entry name" value="LysM_dom_sf"/>
</dbReference>
<dbReference type="SUPFAM" id="SSF54106">
    <property type="entry name" value="LysM domain"/>
    <property type="match status" value="3"/>
</dbReference>
<feature type="domain" description="LysM" evidence="3">
    <location>
        <begin position="541"/>
        <end position="584"/>
    </location>
</feature>
<dbReference type="InterPro" id="IPR008258">
    <property type="entry name" value="Transglycosylase_SLT_dom_1"/>
</dbReference>
<dbReference type="PROSITE" id="PS51782">
    <property type="entry name" value="LYSM"/>
    <property type="match status" value="3"/>
</dbReference>
<reference evidence="5" key="1">
    <citation type="submission" date="2016-11" db="EMBL/GenBank/DDBJ databases">
        <authorList>
            <person name="Varghese N."/>
            <person name="Submissions S."/>
        </authorList>
    </citation>
    <scope>NUCLEOTIDE SEQUENCE [LARGE SCALE GENOMIC DNA]</scope>
    <source>
        <strain evidence="5">DSM 26134</strain>
    </source>
</reference>
<protein>
    <submittedName>
        <fullName evidence="4">Membrane-bound lytic murein transglycosylase D</fullName>
    </submittedName>
</protein>
<dbReference type="InterPro" id="IPR023346">
    <property type="entry name" value="Lysozyme-like_dom_sf"/>
</dbReference>
<dbReference type="CDD" id="cd16894">
    <property type="entry name" value="MltD-like"/>
    <property type="match status" value="1"/>
</dbReference>
<dbReference type="PANTHER" id="PTHR33734">
    <property type="entry name" value="LYSM DOMAIN-CONTAINING GPI-ANCHORED PROTEIN 2"/>
    <property type="match status" value="1"/>
</dbReference>
<keyword evidence="1" id="KW-0175">Coiled coil</keyword>
<evidence type="ECO:0000313" key="4">
    <source>
        <dbReference type="EMBL" id="SHJ43048.1"/>
    </source>
</evidence>
<feature type="compositionally biased region" description="Basic and acidic residues" evidence="2">
    <location>
        <begin position="517"/>
        <end position="536"/>
    </location>
</feature>
<gene>
    <name evidence="4" type="ORF">SAMN04488028_10187</name>
</gene>
<organism evidence="4 5">
    <name type="scientific">Reichenbachiella agariperforans</name>
    <dbReference type="NCBI Taxonomy" id="156994"/>
    <lineage>
        <taxon>Bacteria</taxon>
        <taxon>Pseudomonadati</taxon>
        <taxon>Bacteroidota</taxon>
        <taxon>Cytophagia</taxon>
        <taxon>Cytophagales</taxon>
        <taxon>Reichenbachiellaceae</taxon>
        <taxon>Reichenbachiella</taxon>
    </lineage>
</organism>